<dbReference type="NCBIfam" id="TIGR00916">
    <property type="entry name" value="2A0604s01"/>
    <property type="match status" value="1"/>
</dbReference>
<dbReference type="Gene3D" id="3.30.70.2040">
    <property type="match status" value="1"/>
</dbReference>
<feature type="transmembrane region" description="Helical" evidence="9">
    <location>
        <begin position="31"/>
        <end position="54"/>
    </location>
</feature>
<protein>
    <recommendedName>
        <fullName evidence="9">Protein-export membrane protein SecF</fullName>
    </recommendedName>
</protein>
<feature type="transmembrane region" description="Helical" evidence="9">
    <location>
        <begin position="148"/>
        <end position="170"/>
    </location>
</feature>
<evidence type="ECO:0000256" key="7">
    <source>
        <dbReference type="ARBA" id="ARBA00023010"/>
    </source>
</evidence>
<dbReference type="PANTHER" id="PTHR30081">
    <property type="entry name" value="PROTEIN-EXPORT MEMBRANE PROTEIN SEC"/>
    <property type="match status" value="1"/>
</dbReference>
<accession>A0ABT0C975</accession>
<comment type="caution">
    <text evidence="11">The sequence shown here is derived from an EMBL/GenBank/DDBJ whole genome shotgun (WGS) entry which is preliminary data.</text>
</comment>
<evidence type="ECO:0000256" key="6">
    <source>
        <dbReference type="ARBA" id="ARBA00022989"/>
    </source>
</evidence>
<dbReference type="Pfam" id="PF07549">
    <property type="entry name" value="Sec_GG"/>
    <property type="match status" value="1"/>
</dbReference>
<feature type="transmembrane region" description="Helical" evidence="9">
    <location>
        <begin position="261"/>
        <end position="280"/>
    </location>
</feature>
<dbReference type="PANTHER" id="PTHR30081:SF8">
    <property type="entry name" value="PROTEIN TRANSLOCASE SUBUNIT SECF"/>
    <property type="match status" value="1"/>
</dbReference>
<keyword evidence="12" id="KW-1185">Reference proteome</keyword>
<comment type="subunit">
    <text evidence="9">Forms a complex with SecD. Part of the essential Sec protein translocation apparatus which comprises SecA, SecYEG and auxiliary proteins SecDF. Other proteins may also be involved.</text>
</comment>
<keyword evidence="3 9" id="KW-1003">Cell membrane</keyword>
<evidence type="ECO:0000256" key="2">
    <source>
        <dbReference type="ARBA" id="ARBA00022448"/>
    </source>
</evidence>
<evidence type="ECO:0000313" key="12">
    <source>
        <dbReference type="Proteomes" id="UP000830835"/>
    </source>
</evidence>
<dbReference type="PRINTS" id="PR01755">
    <property type="entry name" value="SECFTRNLCASE"/>
</dbReference>
<dbReference type="NCBIfam" id="TIGR00966">
    <property type="entry name" value="transloc_SecF"/>
    <property type="match status" value="1"/>
</dbReference>
<dbReference type="InterPro" id="IPR055344">
    <property type="entry name" value="SecD_SecF_C_bact"/>
</dbReference>
<dbReference type="RefSeq" id="WP_244349107.1">
    <property type="nucleotide sequence ID" value="NZ_JAFIRA010000004.1"/>
</dbReference>
<dbReference type="InterPro" id="IPR022645">
    <property type="entry name" value="SecD/SecF_bac"/>
</dbReference>
<feature type="transmembrane region" description="Helical" evidence="9">
    <location>
        <begin position="208"/>
        <end position="229"/>
    </location>
</feature>
<dbReference type="InterPro" id="IPR022646">
    <property type="entry name" value="SecD/SecF_CS"/>
</dbReference>
<dbReference type="InterPro" id="IPR005665">
    <property type="entry name" value="SecF_bac"/>
</dbReference>
<keyword evidence="6 9" id="KW-1133">Transmembrane helix</keyword>
<gene>
    <name evidence="9 11" type="primary">secF</name>
    <name evidence="11" type="ORF">JX360_03090</name>
</gene>
<evidence type="ECO:0000256" key="3">
    <source>
        <dbReference type="ARBA" id="ARBA00022475"/>
    </source>
</evidence>
<dbReference type="EMBL" id="JAFIRA010000004">
    <property type="protein sequence ID" value="MCJ2541900.1"/>
    <property type="molecule type" value="Genomic_DNA"/>
</dbReference>
<dbReference type="SUPFAM" id="SSF82866">
    <property type="entry name" value="Multidrug efflux transporter AcrB transmembrane domain"/>
    <property type="match status" value="1"/>
</dbReference>
<dbReference type="InterPro" id="IPR022813">
    <property type="entry name" value="SecD/SecF_arch_bac"/>
</dbReference>
<keyword evidence="7 9" id="KW-0811">Translocation</keyword>
<keyword evidence="4 9" id="KW-0812">Transmembrane</keyword>
<evidence type="ECO:0000256" key="8">
    <source>
        <dbReference type="ARBA" id="ARBA00023136"/>
    </source>
</evidence>
<keyword evidence="5 9" id="KW-0653">Protein transport</keyword>
<comment type="function">
    <text evidence="9">Part of the Sec protein translocase complex. Interacts with the SecYEG preprotein conducting channel. SecDF uses the proton motive force (PMF) to complete protein translocation after the ATP-dependent function of SecA.</text>
</comment>
<evidence type="ECO:0000259" key="10">
    <source>
        <dbReference type="Pfam" id="PF02355"/>
    </source>
</evidence>
<proteinExistence type="inferred from homology"/>
<evidence type="ECO:0000256" key="5">
    <source>
        <dbReference type="ARBA" id="ARBA00022927"/>
    </source>
</evidence>
<comment type="similarity">
    <text evidence="9">Belongs to the SecD/SecF family. SecF subfamily.</text>
</comment>
<dbReference type="InterPro" id="IPR048634">
    <property type="entry name" value="SecD_SecF_C"/>
</dbReference>
<evidence type="ECO:0000256" key="1">
    <source>
        <dbReference type="ARBA" id="ARBA00004651"/>
    </source>
</evidence>
<comment type="subcellular location">
    <subcellularLocation>
        <location evidence="1 9">Cell membrane</location>
        <topology evidence="1 9">Multi-pass membrane protein</topology>
    </subcellularLocation>
</comment>
<evidence type="ECO:0000256" key="9">
    <source>
        <dbReference type="HAMAP-Rule" id="MF_01464"/>
    </source>
</evidence>
<organism evidence="11 12">
    <name type="scientific">Thermostichus vulcanus str. 'Rupite'</name>
    <dbReference type="NCBI Taxonomy" id="2813851"/>
    <lineage>
        <taxon>Bacteria</taxon>
        <taxon>Bacillati</taxon>
        <taxon>Cyanobacteriota</taxon>
        <taxon>Cyanophyceae</taxon>
        <taxon>Thermostichales</taxon>
        <taxon>Thermostichaceae</taxon>
        <taxon>Thermostichus</taxon>
    </lineage>
</organism>
<name>A0ABT0C975_THEVL</name>
<evidence type="ECO:0000256" key="4">
    <source>
        <dbReference type="ARBA" id="ARBA00022692"/>
    </source>
</evidence>
<keyword evidence="8 9" id="KW-0472">Membrane</keyword>
<dbReference type="Gene3D" id="1.20.1640.10">
    <property type="entry name" value="Multidrug efflux transporter AcrB transmembrane domain"/>
    <property type="match status" value="1"/>
</dbReference>
<dbReference type="HAMAP" id="MF_01464_B">
    <property type="entry name" value="SecF_B"/>
    <property type="match status" value="1"/>
</dbReference>
<evidence type="ECO:0000313" key="11">
    <source>
        <dbReference type="EMBL" id="MCJ2541900.1"/>
    </source>
</evidence>
<dbReference type="Pfam" id="PF02355">
    <property type="entry name" value="SecD_SecF_C"/>
    <property type="match status" value="1"/>
</dbReference>
<feature type="transmembrane region" description="Helical" evidence="9">
    <location>
        <begin position="177"/>
        <end position="202"/>
    </location>
</feature>
<reference evidence="11" key="1">
    <citation type="submission" date="2021-02" db="EMBL/GenBank/DDBJ databases">
        <title>The CRISPR/cas machinery reduction and long-range gene transfer in the hot spring cyanobacterium Synechococcus.</title>
        <authorList>
            <person name="Dvorak P."/>
            <person name="Jahodarova E."/>
            <person name="Hasler P."/>
            <person name="Poulickova A."/>
        </authorList>
    </citation>
    <scope>NUCLEOTIDE SEQUENCE</scope>
    <source>
        <strain evidence="11">Rupite</strain>
    </source>
</reference>
<dbReference type="Proteomes" id="UP000830835">
    <property type="component" value="Unassembled WGS sequence"/>
</dbReference>
<keyword evidence="2 9" id="KW-0813">Transport</keyword>
<feature type="domain" description="Protein export membrane protein SecD/SecF C-terminal" evidence="10">
    <location>
        <begin position="125"/>
        <end position="313"/>
    </location>
</feature>
<comment type="function">
    <text evidence="9">Probably participates in protein translocation into and across both the cytoplasmic and thylakoid membranes in cyanobacterial cells.</text>
</comment>
<feature type="transmembrane region" description="Helical" evidence="9">
    <location>
        <begin position="286"/>
        <end position="311"/>
    </location>
</feature>
<sequence length="338" mass="36939">MTTQEISPTDPTLQVPHQLNYRFDIVKRSKLWFTLSLAVLVVGLTSMAFCLASFGTPLRLGLDFSGGTLLDLSFEQPVTTEELRQALQEHNLGSSVIQLDTSTSQEALIRMPPLSEEERLAVEATLREEVGPFERNLVETVGPTVGRLLLRSGILAVVISFGLIVVYLTLRFQLDYAVFAIVALLHDVVLTIGLFALLGLTVGMEVDSLFVVALLTIIGFSVNDTVVIYDRIRENLRLVSRKVSFAEVVNLSLNQTFARSFNTTLTTMLPLIAIAILGGATLKGFAIALLVGFALGVYSSIFIASPLLVWWRQQRSARIVDDGDPENGDPVEVTAQGS</sequence>